<gene>
    <name evidence="2" type="primary">37</name>
    <name evidence="2" type="ORF">SEA_FORZA_37</name>
</gene>
<name>A0A650EY97_9CAUD</name>
<accession>A0A650EY97</accession>
<evidence type="ECO:0000256" key="1">
    <source>
        <dbReference type="SAM" id="Coils"/>
    </source>
</evidence>
<organism evidence="2 3">
    <name type="scientific">Gordonia phage Forza</name>
    <dbReference type="NCBI Taxonomy" id="2571247"/>
    <lineage>
        <taxon>Viruses</taxon>
        <taxon>Duplodnaviria</taxon>
        <taxon>Heunggongvirae</taxon>
        <taxon>Uroviricota</taxon>
        <taxon>Caudoviricetes</taxon>
        <taxon>Forzavirus</taxon>
        <taxon>Forzavirus forza</taxon>
    </lineage>
</organism>
<dbReference type="EMBL" id="MK814760">
    <property type="protein sequence ID" value="QGT55030.1"/>
    <property type="molecule type" value="Genomic_DNA"/>
</dbReference>
<dbReference type="RefSeq" id="YP_010648917.1">
    <property type="nucleotide sequence ID" value="NC_070763.1"/>
</dbReference>
<keyword evidence="3" id="KW-1185">Reference proteome</keyword>
<feature type="coiled-coil region" evidence="1">
    <location>
        <begin position="21"/>
        <end position="55"/>
    </location>
</feature>
<dbReference type="GeneID" id="77924405"/>
<evidence type="ECO:0000313" key="3">
    <source>
        <dbReference type="Proteomes" id="UP000423482"/>
    </source>
</evidence>
<sequence>MFAEMMTLVALILVTLCALILARQQTLVKRTRAELQELRTHVENSQKTVEKQISQIFLTEDERKLLGLPSAVDVTKQLVESGVKEKVERADGLIPACKAHKWSAKRLEKPRRKVGARMRAGDDGMVYVRTCLKCGERQARLYSESKYDWIWNYD</sequence>
<reference evidence="2 3" key="1">
    <citation type="submission" date="2019-04" db="EMBL/GenBank/DDBJ databases">
        <authorList>
            <person name="Pope W.H."/>
            <person name="Garlena R.A."/>
            <person name="Russell D.A."/>
            <person name="Jacobs-Sera D."/>
            <person name="Hatfull G.F."/>
        </authorList>
    </citation>
    <scope>NUCLEOTIDE SEQUENCE [LARGE SCALE GENOMIC DNA]</scope>
</reference>
<evidence type="ECO:0000313" key="2">
    <source>
        <dbReference type="EMBL" id="QGT55030.1"/>
    </source>
</evidence>
<dbReference type="Proteomes" id="UP000423482">
    <property type="component" value="Segment"/>
</dbReference>
<proteinExistence type="predicted"/>
<dbReference type="KEGG" id="vg:77924405"/>
<protein>
    <submittedName>
        <fullName evidence="2">Uncharacterized protein</fullName>
    </submittedName>
</protein>
<keyword evidence="1" id="KW-0175">Coiled coil</keyword>